<dbReference type="PATRIC" id="fig|1346330.5.peg.605"/>
<dbReference type="PANTHER" id="PTHR42894:SF1">
    <property type="entry name" value="N-(5'-PHOSPHORIBOSYL)ANTHRANILATE ISOMERASE"/>
    <property type="match status" value="1"/>
</dbReference>
<comment type="similarity">
    <text evidence="9">Belongs to the TrpF family.</text>
</comment>
<keyword evidence="8 9" id="KW-0413">Isomerase</keyword>
<evidence type="ECO:0000256" key="9">
    <source>
        <dbReference type="HAMAP-Rule" id="MF_00135"/>
    </source>
</evidence>
<dbReference type="InterPro" id="IPR013785">
    <property type="entry name" value="Aldolase_TIM"/>
</dbReference>
<dbReference type="Gene3D" id="3.20.20.70">
    <property type="entry name" value="Aldolase class I"/>
    <property type="match status" value="1"/>
</dbReference>
<accession>U2J704</accession>
<dbReference type="AlphaFoldDB" id="U2J704"/>
<evidence type="ECO:0000256" key="4">
    <source>
        <dbReference type="ARBA" id="ARBA00022272"/>
    </source>
</evidence>
<keyword evidence="5 9" id="KW-0028">Amino-acid biosynthesis</keyword>
<dbReference type="eggNOG" id="COG0135">
    <property type="taxonomic scope" value="Bacteria"/>
</dbReference>
<dbReference type="InterPro" id="IPR001240">
    <property type="entry name" value="PRAI_dom"/>
</dbReference>
<organism evidence="11 12">
    <name type="scientific">Sphingobacterium paucimobilis HER1398</name>
    <dbReference type="NCBI Taxonomy" id="1346330"/>
    <lineage>
        <taxon>Bacteria</taxon>
        <taxon>Pseudomonadati</taxon>
        <taxon>Bacteroidota</taxon>
        <taxon>Sphingobacteriia</taxon>
        <taxon>Sphingobacteriales</taxon>
        <taxon>Sphingobacteriaceae</taxon>
        <taxon>Sphingobacterium</taxon>
    </lineage>
</organism>
<dbReference type="EMBL" id="ATDL01000004">
    <property type="protein sequence ID" value="ERJ60699.1"/>
    <property type="molecule type" value="Genomic_DNA"/>
</dbReference>
<evidence type="ECO:0000256" key="3">
    <source>
        <dbReference type="ARBA" id="ARBA00012572"/>
    </source>
</evidence>
<sequence>MRDVDNIRQLLQLPIDYIGFIFYPKSPRFVQDQAPSINAADIKKVGVFVNSTFSEIMDKVHTHQVDAVQLHGDETPQLCESLKNQKLEIIKAFGIDSTFDWLTLESYLEHIDYFLFDTKSTQYGGTGKAFSWSALTEYPYNKPYFLSGGLGPDNLQDAFSINDNRLYAVDLNSRFERQPGIKNIETLTQALSIIRNEQIPSKQ</sequence>
<keyword evidence="12" id="KW-1185">Reference proteome</keyword>
<evidence type="ECO:0000256" key="6">
    <source>
        <dbReference type="ARBA" id="ARBA00022822"/>
    </source>
</evidence>
<comment type="catalytic activity">
    <reaction evidence="1 9">
        <text>N-(5-phospho-beta-D-ribosyl)anthranilate = 1-(2-carboxyphenylamino)-1-deoxy-D-ribulose 5-phosphate</text>
        <dbReference type="Rhea" id="RHEA:21540"/>
        <dbReference type="ChEBI" id="CHEBI:18277"/>
        <dbReference type="ChEBI" id="CHEBI:58613"/>
        <dbReference type="EC" id="5.3.1.24"/>
    </reaction>
</comment>
<dbReference type="InterPro" id="IPR044643">
    <property type="entry name" value="TrpF_fam"/>
</dbReference>
<comment type="caution">
    <text evidence="11">The sequence shown here is derived from an EMBL/GenBank/DDBJ whole genome shotgun (WGS) entry which is preliminary data.</text>
</comment>
<evidence type="ECO:0000256" key="8">
    <source>
        <dbReference type="ARBA" id="ARBA00023235"/>
    </source>
</evidence>
<keyword evidence="7 9" id="KW-0057">Aromatic amino acid biosynthesis</keyword>
<dbReference type="SUPFAM" id="SSF51366">
    <property type="entry name" value="Ribulose-phoshate binding barrel"/>
    <property type="match status" value="1"/>
</dbReference>
<evidence type="ECO:0000256" key="1">
    <source>
        <dbReference type="ARBA" id="ARBA00001164"/>
    </source>
</evidence>
<dbReference type="CDD" id="cd00405">
    <property type="entry name" value="PRAI"/>
    <property type="match status" value="1"/>
</dbReference>
<evidence type="ECO:0000256" key="7">
    <source>
        <dbReference type="ARBA" id="ARBA00023141"/>
    </source>
</evidence>
<comment type="pathway">
    <text evidence="2 9">Amino-acid biosynthesis; L-tryptophan biosynthesis; L-tryptophan from chorismate: step 3/5.</text>
</comment>
<evidence type="ECO:0000313" key="12">
    <source>
        <dbReference type="Proteomes" id="UP000016584"/>
    </source>
</evidence>
<dbReference type="PANTHER" id="PTHR42894">
    <property type="entry name" value="N-(5'-PHOSPHORIBOSYL)ANTHRANILATE ISOMERASE"/>
    <property type="match status" value="1"/>
</dbReference>
<keyword evidence="6 9" id="KW-0822">Tryptophan biosynthesis</keyword>
<evidence type="ECO:0000256" key="2">
    <source>
        <dbReference type="ARBA" id="ARBA00004664"/>
    </source>
</evidence>
<protein>
    <recommendedName>
        <fullName evidence="4 9">N-(5'-phosphoribosyl)anthranilate isomerase</fullName>
        <shortName evidence="9">PRAI</shortName>
        <ecNumber evidence="3 9">5.3.1.24</ecNumber>
    </recommendedName>
</protein>
<name>U2J704_9SPHI</name>
<evidence type="ECO:0000259" key="10">
    <source>
        <dbReference type="Pfam" id="PF00697"/>
    </source>
</evidence>
<dbReference type="InterPro" id="IPR011060">
    <property type="entry name" value="RibuloseP-bd_barrel"/>
</dbReference>
<gene>
    <name evidence="9" type="primary">trpF</name>
    <name evidence="11" type="ORF">M472_18230</name>
</gene>
<proteinExistence type="inferred from homology"/>
<dbReference type="GO" id="GO:0000162">
    <property type="term" value="P:L-tryptophan biosynthetic process"/>
    <property type="evidence" value="ECO:0007669"/>
    <property type="project" value="UniProtKB-UniRule"/>
</dbReference>
<evidence type="ECO:0000256" key="5">
    <source>
        <dbReference type="ARBA" id="ARBA00022605"/>
    </source>
</evidence>
<evidence type="ECO:0000313" key="11">
    <source>
        <dbReference type="EMBL" id="ERJ60699.1"/>
    </source>
</evidence>
<feature type="domain" description="N-(5'phosphoribosyl) anthranilate isomerase (PRAI)" evidence="10">
    <location>
        <begin position="6"/>
        <end position="188"/>
    </location>
</feature>
<dbReference type="Proteomes" id="UP000016584">
    <property type="component" value="Unassembled WGS sequence"/>
</dbReference>
<dbReference type="STRING" id="1346330.M472_18230"/>
<dbReference type="Pfam" id="PF00697">
    <property type="entry name" value="PRAI"/>
    <property type="match status" value="1"/>
</dbReference>
<dbReference type="UniPathway" id="UPA00035">
    <property type="reaction ID" value="UER00042"/>
</dbReference>
<reference evidence="11 12" key="1">
    <citation type="journal article" date="2013" name="Genome Announc.">
        <title>The Draft Genome Sequence of Sphingomonas paucimobilis Strain HER1398 (Proteobacteria), Host to the Giant PAU Phage, Indicates That It Is a Member of the Genus Sphingobacterium (Bacteroidetes).</title>
        <authorList>
            <person name="White R.A.III."/>
            <person name="Suttle C.A."/>
        </authorList>
    </citation>
    <scope>NUCLEOTIDE SEQUENCE [LARGE SCALE GENOMIC DNA]</scope>
    <source>
        <strain evidence="11 12">HER1398</strain>
    </source>
</reference>
<dbReference type="EC" id="5.3.1.24" evidence="3 9"/>
<dbReference type="GO" id="GO:0004640">
    <property type="term" value="F:phosphoribosylanthranilate isomerase activity"/>
    <property type="evidence" value="ECO:0007669"/>
    <property type="project" value="UniProtKB-UniRule"/>
</dbReference>
<dbReference type="HAMAP" id="MF_00135">
    <property type="entry name" value="PRAI"/>
    <property type="match status" value="1"/>
</dbReference>